<dbReference type="SUPFAM" id="SSF52540">
    <property type="entry name" value="P-loop containing nucleoside triphosphate hydrolases"/>
    <property type="match status" value="1"/>
</dbReference>
<dbReference type="InterPro" id="IPR011629">
    <property type="entry name" value="CobW-like_C"/>
</dbReference>
<keyword evidence="3" id="KW-0143">Chaperone</keyword>
<evidence type="ECO:0000256" key="5">
    <source>
        <dbReference type="ARBA" id="ARBA00049117"/>
    </source>
</evidence>
<feature type="domain" description="CobW/HypB/UreG nucleotide-binding" evidence="6">
    <location>
        <begin position="6"/>
        <end position="178"/>
    </location>
</feature>
<evidence type="ECO:0000256" key="3">
    <source>
        <dbReference type="ARBA" id="ARBA00023186"/>
    </source>
</evidence>
<dbReference type="Pfam" id="PF07683">
    <property type="entry name" value="CobW_C"/>
    <property type="match status" value="1"/>
</dbReference>
<comment type="catalytic activity">
    <reaction evidence="5">
        <text>GTP + H2O = GDP + phosphate + H(+)</text>
        <dbReference type="Rhea" id="RHEA:19669"/>
        <dbReference type="ChEBI" id="CHEBI:15377"/>
        <dbReference type="ChEBI" id="CHEBI:15378"/>
        <dbReference type="ChEBI" id="CHEBI:37565"/>
        <dbReference type="ChEBI" id="CHEBI:43474"/>
        <dbReference type="ChEBI" id="CHEBI:58189"/>
    </reaction>
    <physiologicalReaction direction="left-to-right" evidence="5">
        <dbReference type="Rhea" id="RHEA:19670"/>
    </physiologicalReaction>
</comment>
<keyword evidence="1" id="KW-0547">Nucleotide-binding</keyword>
<dbReference type="InterPro" id="IPR036627">
    <property type="entry name" value="CobW-likC_sf"/>
</dbReference>
<dbReference type="Gene3D" id="3.40.50.300">
    <property type="entry name" value="P-loop containing nucleotide triphosphate hydrolases"/>
    <property type="match status" value="1"/>
</dbReference>
<organism evidence="8 9">
    <name type="scientific">Formimonas warabiya</name>
    <dbReference type="NCBI Taxonomy" id="1761012"/>
    <lineage>
        <taxon>Bacteria</taxon>
        <taxon>Bacillati</taxon>
        <taxon>Bacillota</taxon>
        <taxon>Clostridia</taxon>
        <taxon>Eubacteriales</taxon>
        <taxon>Peptococcaceae</taxon>
        <taxon>Candidatus Formimonas</taxon>
    </lineage>
</organism>
<dbReference type="GO" id="GO:0005737">
    <property type="term" value="C:cytoplasm"/>
    <property type="evidence" value="ECO:0007669"/>
    <property type="project" value="TreeGrafter"/>
</dbReference>
<evidence type="ECO:0000256" key="1">
    <source>
        <dbReference type="ARBA" id="ARBA00022741"/>
    </source>
</evidence>
<evidence type="ECO:0008006" key="10">
    <source>
        <dbReference type="Google" id="ProtNLM"/>
    </source>
</evidence>
<keyword evidence="2" id="KW-0378">Hydrolase</keyword>
<dbReference type="CDD" id="cd03112">
    <property type="entry name" value="CobW-like"/>
    <property type="match status" value="1"/>
</dbReference>
<dbReference type="PANTHER" id="PTHR13748:SF62">
    <property type="entry name" value="COBW DOMAIN-CONTAINING PROTEIN"/>
    <property type="match status" value="1"/>
</dbReference>
<dbReference type="InterPro" id="IPR003495">
    <property type="entry name" value="CobW/HypB/UreG_nucleotide-bd"/>
</dbReference>
<dbReference type="Gene3D" id="3.30.1220.10">
    <property type="entry name" value="CobW-like, C-terminal domain"/>
    <property type="match status" value="1"/>
</dbReference>
<evidence type="ECO:0000313" key="8">
    <source>
        <dbReference type="EMBL" id="ATW25549.1"/>
    </source>
</evidence>
<dbReference type="EMBL" id="CP017634">
    <property type="protein sequence ID" value="ATW25549.1"/>
    <property type="molecule type" value="Genomic_DNA"/>
</dbReference>
<gene>
    <name evidence="8" type="ORF">DCMF_12980</name>
</gene>
<dbReference type="KEGG" id="fwa:DCMF_12980"/>
<dbReference type="AlphaFoldDB" id="A0A3G1KSW9"/>
<dbReference type="GO" id="GO:0016787">
    <property type="term" value="F:hydrolase activity"/>
    <property type="evidence" value="ECO:0007669"/>
    <property type="project" value="UniProtKB-KW"/>
</dbReference>
<sequence length="308" mass="34610">MVRLDIVSGFLGAGKTTFIRKVMEACISRREKIVLVENEFGQVSIDSALLETEHVKIYELLQGCVCCTLKGDFFQTIKNILPQKPDRIIFEPSGIFIFNEIFDLLKDPEISSQCCINSVTTIVDGQHFFQQNKRFSPFFESQISHASTLVLSKTPSLSTKEIKEISDALRQQNDTASLVTKSWDDFLCHEIMLILDGNIKYALPNLLDEIPDCSTGHGHHKHEFESVGVRTAKIFEIRELENILGQFPQAQFGNILRGKGIIKTPDHCVEFSYVNGQYHISQSKSTIAGMASFIGMGLKKEKLLALFG</sequence>
<protein>
    <recommendedName>
        <fullName evidence="10">GTP-binding protein</fullName>
    </recommendedName>
</protein>
<dbReference type="Pfam" id="PF02492">
    <property type="entry name" value="cobW"/>
    <property type="match status" value="1"/>
</dbReference>
<dbReference type="RefSeq" id="WP_148134808.1">
    <property type="nucleotide sequence ID" value="NZ_CP017634.1"/>
</dbReference>
<accession>A0A3G1KSW9</accession>
<dbReference type="OrthoDB" id="9808822at2"/>
<evidence type="ECO:0000259" key="7">
    <source>
        <dbReference type="Pfam" id="PF07683"/>
    </source>
</evidence>
<feature type="domain" description="CobW C-terminal" evidence="7">
    <location>
        <begin position="224"/>
        <end position="307"/>
    </location>
</feature>
<dbReference type="Proteomes" id="UP000323521">
    <property type="component" value="Chromosome"/>
</dbReference>
<reference evidence="8 9" key="1">
    <citation type="submission" date="2016-10" db="EMBL/GenBank/DDBJ databases">
        <title>Complete Genome Sequence of Peptococcaceae strain DCMF.</title>
        <authorList>
            <person name="Edwards R.J."/>
            <person name="Holland S.I."/>
            <person name="Deshpande N.P."/>
            <person name="Wong Y.K."/>
            <person name="Ertan H."/>
            <person name="Manefield M."/>
            <person name="Russell T.L."/>
            <person name="Lee M.J."/>
        </authorList>
    </citation>
    <scope>NUCLEOTIDE SEQUENCE [LARGE SCALE GENOMIC DNA]</scope>
    <source>
        <strain evidence="8 9">DCMF</strain>
    </source>
</reference>
<dbReference type="PANTHER" id="PTHR13748">
    <property type="entry name" value="COBW-RELATED"/>
    <property type="match status" value="1"/>
</dbReference>
<dbReference type="InterPro" id="IPR051316">
    <property type="entry name" value="Zinc-reg_GTPase_activator"/>
</dbReference>
<evidence type="ECO:0000313" key="9">
    <source>
        <dbReference type="Proteomes" id="UP000323521"/>
    </source>
</evidence>
<dbReference type="InterPro" id="IPR027417">
    <property type="entry name" value="P-loop_NTPase"/>
</dbReference>
<evidence type="ECO:0000256" key="4">
    <source>
        <dbReference type="ARBA" id="ARBA00034320"/>
    </source>
</evidence>
<comment type="similarity">
    <text evidence="4">Belongs to the SIMIBI class G3E GTPase family. ZNG1 subfamily.</text>
</comment>
<dbReference type="GO" id="GO:0000166">
    <property type="term" value="F:nucleotide binding"/>
    <property type="evidence" value="ECO:0007669"/>
    <property type="project" value="UniProtKB-KW"/>
</dbReference>
<keyword evidence="9" id="KW-1185">Reference proteome</keyword>
<name>A0A3G1KSW9_FORW1</name>
<evidence type="ECO:0000256" key="2">
    <source>
        <dbReference type="ARBA" id="ARBA00022801"/>
    </source>
</evidence>
<proteinExistence type="inferred from homology"/>
<dbReference type="SUPFAM" id="SSF90002">
    <property type="entry name" value="Hypothetical protein YjiA, C-terminal domain"/>
    <property type="match status" value="1"/>
</dbReference>
<evidence type="ECO:0000259" key="6">
    <source>
        <dbReference type="Pfam" id="PF02492"/>
    </source>
</evidence>